<comment type="caution">
    <text evidence="2">The sequence shown here is derived from an EMBL/GenBank/DDBJ whole genome shotgun (WGS) entry which is preliminary data.</text>
</comment>
<keyword evidence="1" id="KW-1133">Transmembrane helix</keyword>
<organism evidence="2 3">
    <name type="scientific">Arabis nemorensis</name>
    <dbReference type="NCBI Taxonomy" id="586526"/>
    <lineage>
        <taxon>Eukaryota</taxon>
        <taxon>Viridiplantae</taxon>
        <taxon>Streptophyta</taxon>
        <taxon>Embryophyta</taxon>
        <taxon>Tracheophyta</taxon>
        <taxon>Spermatophyta</taxon>
        <taxon>Magnoliopsida</taxon>
        <taxon>eudicotyledons</taxon>
        <taxon>Gunneridae</taxon>
        <taxon>Pentapetalae</taxon>
        <taxon>rosids</taxon>
        <taxon>malvids</taxon>
        <taxon>Brassicales</taxon>
        <taxon>Brassicaceae</taxon>
        <taxon>Arabideae</taxon>
        <taxon>Arabis</taxon>
    </lineage>
</organism>
<dbReference type="Proteomes" id="UP000489600">
    <property type="component" value="Unassembled WGS sequence"/>
</dbReference>
<feature type="transmembrane region" description="Helical" evidence="1">
    <location>
        <begin position="41"/>
        <end position="63"/>
    </location>
</feature>
<gene>
    <name evidence="2" type="ORF">ANE_LOCUS14893</name>
</gene>
<dbReference type="EMBL" id="CABITT030000005">
    <property type="protein sequence ID" value="VVB04449.1"/>
    <property type="molecule type" value="Genomic_DNA"/>
</dbReference>
<proteinExistence type="predicted"/>
<evidence type="ECO:0000313" key="2">
    <source>
        <dbReference type="EMBL" id="VVB04449.1"/>
    </source>
</evidence>
<accession>A0A565BSU2</accession>
<evidence type="ECO:0000256" key="1">
    <source>
        <dbReference type="SAM" id="Phobius"/>
    </source>
</evidence>
<sequence length="74" mass="7907">MEIDCLLLSLALCGFDVESIVLKSSETSCSAQIEGSTTRCLIAFAVIVDLTIVNCALVAVSIAEFRSLDVFSNF</sequence>
<evidence type="ECO:0000313" key="3">
    <source>
        <dbReference type="Proteomes" id="UP000489600"/>
    </source>
</evidence>
<keyword evidence="3" id="KW-1185">Reference proteome</keyword>
<keyword evidence="1" id="KW-0472">Membrane</keyword>
<keyword evidence="1" id="KW-0812">Transmembrane</keyword>
<name>A0A565BSU2_9BRAS</name>
<reference evidence="2" key="1">
    <citation type="submission" date="2019-07" db="EMBL/GenBank/DDBJ databases">
        <authorList>
            <person name="Dittberner H."/>
        </authorList>
    </citation>
    <scope>NUCLEOTIDE SEQUENCE [LARGE SCALE GENOMIC DNA]</scope>
</reference>
<dbReference type="AlphaFoldDB" id="A0A565BSU2"/>
<protein>
    <submittedName>
        <fullName evidence="2">Uncharacterized protein</fullName>
    </submittedName>
</protein>